<dbReference type="PANTHER" id="PTHR47944:SF18">
    <property type="entry name" value="FLAVONOID 3'-MONOOXYGENASE"/>
    <property type="match status" value="1"/>
</dbReference>
<dbReference type="GO" id="GO:0010333">
    <property type="term" value="F:terpene synthase activity"/>
    <property type="evidence" value="ECO:0007669"/>
    <property type="project" value="UniProtKB-ARBA"/>
</dbReference>
<evidence type="ECO:0000256" key="1">
    <source>
        <dbReference type="ARBA" id="ARBA00001971"/>
    </source>
</evidence>
<dbReference type="AlphaFoldDB" id="A0A9D5CK19"/>
<evidence type="ECO:0000256" key="3">
    <source>
        <dbReference type="ARBA" id="ARBA00010617"/>
    </source>
</evidence>
<evidence type="ECO:0000256" key="2">
    <source>
        <dbReference type="ARBA" id="ARBA00004167"/>
    </source>
</evidence>
<keyword evidence="6 13" id="KW-0479">Metal-binding</keyword>
<evidence type="ECO:0000256" key="10">
    <source>
        <dbReference type="ARBA" id="ARBA00023004"/>
    </source>
</evidence>
<dbReference type="InterPro" id="IPR002401">
    <property type="entry name" value="Cyt_P450_E_grp-I"/>
</dbReference>
<dbReference type="GO" id="GO:0020037">
    <property type="term" value="F:heme binding"/>
    <property type="evidence" value="ECO:0007669"/>
    <property type="project" value="InterPro"/>
</dbReference>
<reference evidence="16" key="1">
    <citation type="submission" date="2021-03" db="EMBL/GenBank/DDBJ databases">
        <authorList>
            <person name="Li Z."/>
            <person name="Yang C."/>
        </authorList>
    </citation>
    <scope>NUCLEOTIDE SEQUENCE</scope>
    <source>
        <strain evidence="16">Dzin_1.0</strain>
        <tissue evidence="16">Leaf</tissue>
    </source>
</reference>
<evidence type="ECO:0000256" key="7">
    <source>
        <dbReference type="ARBA" id="ARBA00022857"/>
    </source>
</evidence>
<dbReference type="GO" id="GO:0004497">
    <property type="term" value="F:monooxygenase activity"/>
    <property type="evidence" value="ECO:0007669"/>
    <property type="project" value="UniProtKB-KW"/>
</dbReference>
<dbReference type="InterPro" id="IPR036396">
    <property type="entry name" value="Cyt_P450_sf"/>
</dbReference>
<comment type="similarity">
    <text evidence="3 14">Belongs to the cytochrome P450 family.</text>
</comment>
<proteinExistence type="inferred from homology"/>
<evidence type="ECO:0000256" key="13">
    <source>
        <dbReference type="PIRSR" id="PIRSR602401-1"/>
    </source>
</evidence>
<organism evidence="16 17">
    <name type="scientific">Dioscorea zingiberensis</name>
    <dbReference type="NCBI Taxonomy" id="325984"/>
    <lineage>
        <taxon>Eukaryota</taxon>
        <taxon>Viridiplantae</taxon>
        <taxon>Streptophyta</taxon>
        <taxon>Embryophyta</taxon>
        <taxon>Tracheophyta</taxon>
        <taxon>Spermatophyta</taxon>
        <taxon>Magnoliopsida</taxon>
        <taxon>Liliopsida</taxon>
        <taxon>Dioscoreales</taxon>
        <taxon>Dioscoreaceae</taxon>
        <taxon>Dioscorea</taxon>
    </lineage>
</organism>
<dbReference type="InterPro" id="IPR017972">
    <property type="entry name" value="Cyt_P450_CS"/>
</dbReference>
<feature type="binding site" description="axial binding residue" evidence="13">
    <location>
        <position position="453"/>
    </location>
    <ligand>
        <name>heme</name>
        <dbReference type="ChEBI" id="CHEBI:30413"/>
    </ligand>
    <ligandPart>
        <name>Fe</name>
        <dbReference type="ChEBI" id="CHEBI:18248"/>
    </ligandPart>
</feature>
<dbReference type="PANTHER" id="PTHR47944">
    <property type="entry name" value="CYTOCHROME P450 98A9"/>
    <property type="match status" value="1"/>
</dbReference>
<evidence type="ECO:0000256" key="14">
    <source>
        <dbReference type="RuleBase" id="RU000461"/>
    </source>
</evidence>
<feature type="signal peptide" evidence="15">
    <location>
        <begin position="1"/>
        <end position="27"/>
    </location>
</feature>
<name>A0A9D5CK19_9LILI</name>
<evidence type="ECO:0000313" key="17">
    <source>
        <dbReference type="Proteomes" id="UP001085076"/>
    </source>
</evidence>
<dbReference type="OrthoDB" id="2789670at2759"/>
<keyword evidence="10 13" id="KW-0408">Iron</keyword>
<accession>A0A9D5CK19</accession>
<dbReference type="InterPro" id="IPR001128">
    <property type="entry name" value="Cyt_P450"/>
</dbReference>
<evidence type="ECO:0000256" key="15">
    <source>
        <dbReference type="SAM" id="SignalP"/>
    </source>
</evidence>
<dbReference type="PRINTS" id="PR00463">
    <property type="entry name" value="EP450I"/>
</dbReference>
<dbReference type="Pfam" id="PF00067">
    <property type="entry name" value="p450"/>
    <property type="match status" value="1"/>
</dbReference>
<evidence type="ECO:0000256" key="6">
    <source>
        <dbReference type="ARBA" id="ARBA00022723"/>
    </source>
</evidence>
<dbReference type="PRINTS" id="PR00385">
    <property type="entry name" value="P450"/>
</dbReference>
<dbReference type="GO" id="GO:0016705">
    <property type="term" value="F:oxidoreductase activity, acting on paired donors, with incorporation or reduction of molecular oxygen"/>
    <property type="evidence" value="ECO:0007669"/>
    <property type="project" value="InterPro"/>
</dbReference>
<dbReference type="Proteomes" id="UP001085076">
    <property type="component" value="Miscellaneous, Linkage group lg04"/>
</dbReference>
<keyword evidence="8" id="KW-1133">Transmembrane helix</keyword>
<keyword evidence="15" id="KW-0732">Signal</keyword>
<evidence type="ECO:0000256" key="4">
    <source>
        <dbReference type="ARBA" id="ARBA00022617"/>
    </source>
</evidence>
<protein>
    <recommendedName>
        <fullName evidence="18">Flavonoid 3'-hydroxylase</fullName>
    </recommendedName>
</protein>
<keyword evidence="9 14" id="KW-0560">Oxidoreductase</keyword>
<keyword evidence="7" id="KW-0521">NADP</keyword>
<keyword evidence="4 13" id="KW-0349">Heme</keyword>
<evidence type="ECO:0000256" key="9">
    <source>
        <dbReference type="ARBA" id="ARBA00023002"/>
    </source>
</evidence>
<evidence type="ECO:0000313" key="16">
    <source>
        <dbReference type="EMBL" id="KAJ0973943.1"/>
    </source>
</evidence>
<evidence type="ECO:0000256" key="5">
    <source>
        <dbReference type="ARBA" id="ARBA00022692"/>
    </source>
</evidence>
<keyword evidence="17" id="KW-1185">Reference proteome</keyword>
<gene>
    <name evidence="16" type="ORF">J5N97_015908</name>
</gene>
<dbReference type="GO" id="GO:0016020">
    <property type="term" value="C:membrane"/>
    <property type="evidence" value="ECO:0007669"/>
    <property type="project" value="UniProtKB-SubCell"/>
</dbReference>
<evidence type="ECO:0000256" key="12">
    <source>
        <dbReference type="ARBA" id="ARBA00023136"/>
    </source>
</evidence>
<evidence type="ECO:0008006" key="18">
    <source>
        <dbReference type="Google" id="ProtNLM"/>
    </source>
</evidence>
<dbReference type="FunFam" id="1.10.630.10:FF:000097">
    <property type="entry name" value="Cytochrome P-450 19"/>
    <property type="match status" value="1"/>
</dbReference>
<reference evidence="16" key="2">
    <citation type="journal article" date="2022" name="Hortic Res">
        <title>The genome of Dioscorea zingiberensis sheds light on the biosynthesis, origin and evolution of the medicinally important diosgenin saponins.</title>
        <authorList>
            <person name="Li Y."/>
            <person name="Tan C."/>
            <person name="Li Z."/>
            <person name="Guo J."/>
            <person name="Li S."/>
            <person name="Chen X."/>
            <person name="Wang C."/>
            <person name="Dai X."/>
            <person name="Yang H."/>
            <person name="Song W."/>
            <person name="Hou L."/>
            <person name="Xu J."/>
            <person name="Tong Z."/>
            <person name="Xu A."/>
            <person name="Yuan X."/>
            <person name="Wang W."/>
            <person name="Yang Q."/>
            <person name="Chen L."/>
            <person name="Sun Z."/>
            <person name="Wang K."/>
            <person name="Pan B."/>
            <person name="Chen J."/>
            <person name="Bao Y."/>
            <person name="Liu F."/>
            <person name="Qi X."/>
            <person name="Gang D.R."/>
            <person name="Wen J."/>
            <person name="Li J."/>
        </authorList>
    </citation>
    <scope>NUCLEOTIDE SEQUENCE</scope>
    <source>
        <strain evidence="16">Dzin_1.0</strain>
    </source>
</reference>
<dbReference type="GO" id="GO:0005506">
    <property type="term" value="F:iron ion binding"/>
    <property type="evidence" value="ECO:0007669"/>
    <property type="project" value="InterPro"/>
</dbReference>
<evidence type="ECO:0000256" key="11">
    <source>
        <dbReference type="ARBA" id="ARBA00023033"/>
    </source>
</evidence>
<comment type="subcellular location">
    <subcellularLocation>
        <location evidence="2">Membrane</location>
        <topology evidence="2">Single-pass membrane protein</topology>
    </subcellularLocation>
</comment>
<keyword evidence="12" id="KW-0472">Membrane</keyword>
<comment type="caution">
    <text evidence="16">The sequence shown here is derived from an EMBL/GenBank/DDBJ whole genome shotgun (WGS) entry which is preliminary data.</text>
</comment>
<dbReference type="Gene3D" id="1.10.630.10">
    <property type="entry name" value="Cytochrome P450"/>
    <property type="match status" value="1"/>
</dbReference>
<evidence type="ECO:0000256" key="8">
    <source>
        <dbReference type="ARBA" id="ARBA00022989"/>
    </source>
</evidence>
<dbReference type="EMBL" id="JAGGNH010000004">
    <property type="protein sequence ID" value="KAJ0973943.1"/>
    <property type="molecule type" value="Genomic_DNA"/>
</dbReference>
<dbReference type="GO" id="GO:0080027">
    <property type="term" value="P:response to herbivore"/>
    <property type="evidence" value="ECO:0007669"/>
    <property type="project" value="UniProtKB-ARBA"/>
</dbReference>
<sequence length="522" mass="57285">MAPLLLLLLTLLLSSLLLFIISSITNSTKNNTTKNHPPLPPCPKGWPILGNLLQLGHKPHHTLHTLSKSYGPLFRLRLGSVNVVVASSAAIASAVLRSLDSNFSNRPPNSGAEHIAYNYQDLVFAPYGPRWRNLRRLCALHLFSTRALEDFRHVREEEVALLAGVLEKARGMPVNVGKAVNSCATNALARATVGRRVFMEAEEGEAGEFKEMVVELMRLAGVFNVGDFVPWLRPLDVQGVVRKMKKLHKRYDEFFDGIIKEHRRVAGGDGGGGAAAGDLLSVMLGWEDEEGGGKLSDTDIKALLLNLFTAGTDTTASTVEWALAELIRHPDILAQAQTELDSIIGQSRLVSESDLHKLPIMQAIIKETFRLHPPTPLSLPRIASETCEAAGYQIPKSATLFVNVWAIARDPEVWHYPLEFNPSRFLPGGEHAHVDVKGSNFELIPFGAGRRICAGMSLGLRMVQFMLATLVHAFDWALPEGMSPENLDMEEAYGLTLQRAVPLAANPIPRLHKDAYGPLLSI</sequence>
<feature type="chain" id="PRO_5039396553" description="Flavonoid 3'-hydroxylase" evidence="15">
    <location>
        <begin position="28"/>
        <end position="522"/>
    </location>
</feature>
<keyword evidence="11 14" id="KW-0503">Monooxygenase</keyword>
<keyword evidence="5" id="KW-0812">Transmembrane</keyword>
<dbReference type="SUPFAM" id="SSF48264">
    <property type="entry name" value="Cytochrome P450"/>
    <property type="match status" value="1"/>
</dbReference>
<comment type="cofactor">
    <cofactor evidence="1 13">
        <name>heme</name>
        <dbReference type="ChEBI" id="CHEBI:30413"/>
    </cofactor>
</comment>
<dbReference type="PROSITE" id="PS00086">
    <property type="entry name" value="CYTOCHROME_P450"/>
    <property type="match status" value="1"/>
</dbReference>